<dbReference type="GO" id="GO:0016301">
    <property type="term" value="F:kinase activity"/>
    <property type="evidence" value="ECO:0007669"/>
    <property type="project" value="UniProtKB-KW"/>
</dbReference>
<evidence type="ECO:0000256" key="8">
    <source>
        <dbReference type="ARBA" id="ARBA00022840"/>
    </source>
</evidence>
<feature type="transmembrane region" description="Helical" evidence="10">
    <location>
        <begin position="141"/>
        <end position="164"/>
    </location>
</feature>
<keyword evidence="13" id="KW-1185">Reference proteome</keyword>
<dbReference type="Gene3D" id="1.10.287.130">
    <property type="match status" value="1"/>
</dbReference>
<dbReference type="InterPro" id="IPR036890">
    <property type="entry name" value="HATPase_C_sf"/>
</dbReference>
<dbReference type="InterPro" id="IPR003661">
    <property type="entry name" value="HisK_dim/P_dom"/>
</dbReference>
<dbReference type="InterPro" id="IPR005467">
    <property type="entry name" value="His_kinase_dom"/>
</dbReference>
<dbReference type="InterPro" id="IPR050351">
    <property type="entry name" value="BphY/WalK/GraS-like"/>
</dbReference>
<evidence type="ECO:0000256" key="5">
    <source>
        <dbReference type="ARBA" id="ARBA00022679"/>
    </source>
</evidence>
<evidence type="ECO:0000259" key="11">
    <source>
        <dbReference type="PROSITE" id="PS50109"/>
    </source>
</evidence>
<evidence type="ECO:0000256" key="2">
    <source>
        <dbReference type="ARBA" id="ARBA00004370"/>
    </source>
</evidence>
<dbReference type="InterPro" id="IPR004358">
    <property type="entry name" value="Sig_transdc_His_kin-like_C"/>
</dbReference>
<gene>
    <name evidence="12" type="ORF">A3783_10880</name>
</gene>
<evidence type="ECO:0000256" key="3">
    <source>
        <dbReference type="ARBA" id="ARBA00012438"/>
    </source>
</evidence>
<feature type="domain" description="Histidine kinase" evidence="11">
    <location>
        <begin position="184"/>
        <end position="389"/>
    </location>
</feature>
<comment type="subcellular location">
    <subcellularLocation>
        <location evidence="2">Membrane</location>
    </subcellularLocation>
</comment>
<dbReference type="Pfam" id="PF00512">
    <property type="entry name" value="HisKA"/>
    <property type="match status" value="1"/>
</dbReference>
<proteinExistence type="predicted"/>
<keyword evidence="10" id="KW-1133">Transmembrane helix</keyword>
<dbReference type="Gene3D" id="3.30.565.10">
    <property type="entry name" value="Histidine kinase-like ATPase, C-terminal domain"/>
    <property type="match status" value="1"/>
</dbReference>
<keyword evidence="8" id="KW-0067">ATP-binding</keyword>
<organism evidence="12 13">
    <name type="scientific">Exiguobacterium undae</name>
    <dbReference type="NCBI Taxonomy" id="169177"/>
    <lineage>
        <taxon>Bacteria</taxon>
        <taxon>Bacillati</taxon>
        <taxon>Bacillota</taxon>
        <taxon>Bacilli</taxon>
        <taxon>Bacillales</taxon>
        <taxon>Bacillales Family XII. Incertae Sedis</taxon>
        <taxon>Exiguobacterium</taxon>
    </lineage>
</organism>
<dbReference type="SMART" id="SM00388">
    <property type="entry name" value="HisKA"/>
    <property type="match status" value="1"/>
</dbReference>
<dbReference type="CDD" id="cd00075">
    <property type="entry name" value="HATPase"/>
    <property type="match status" value="1"/>
</dbReference>
<evidence type="ECO:0000313" key="13">
    <source>
        <dbReference type="Proteomes" id="UP000078447"/>
    </source>
</evidence>
<dbReference type="InterPro" id="IPR036097">
    <property type="entry name" value="HisK_dim/P_sf"/>
</dbReference>
<dbReference type="EMBL" id="LVVL01000012">
    <property type="protein sequence ID" value="OAN12816.1"/>
    <property type="molecule type" value="Genomic_DNA"/>
</dbReference>
<keyword evidence="10" id="KW-0472">Membrane</keyword>
<dbReference type="EC" id="2.7.13.3" evidence="3"/>
<comment type="catalytic activity">
    <reaction evidence="1">
        <text>ATP + protein L-histidine = ADP + protein N-phospho-L-histidine.</text>
        <dbReference type="EC" id="2.7.13.3"/>
    </reaction>
</comment>
<dbReference type="Proteomes" id="UP000078447">
    <property type="component" value="Unassembled WGS sequence"/>
</dbReference>
<keyword evidence="5" id="KW-0808">Transferase</keyword>
<evidence type="ECO:0000256" key="9">
    <source>
        <dbReference type="ARBA" id="ARBA00023012"/>
    </source>
</evidence>
<sequence length="389" mass="43704">MLETIRKRLTLLFSGTFLLLLILILIGVYFTTARLLDQTELNQLKSVSNRDLFERIEHGEDRVIRDPIYFQLFNPDGTERYTRLPDDLPKEPVRKFLDSNKVTEKIFSDGQHFLLYQRTSPEGSTLLLKDISATEDTLERLIAMLAGITVLSTLVLMGVSYVLAGRSVLPVQQAFDRQRRFTSDASHELRTPLTILYSGIELLETEPLSAEGKTILHDLKSETASMQYLVSDLLLLAREGHPGPMSLLDMSTLVTQTADRFRHTLADRTLHLDVAADLFIKGDRNQLIRLVTIFLENAAAYSDADIEVQLQHTSSDIRLSIADHGIGIPKENHDKVFERFFRGDHARHGTGTGLGLAIARSIADAHEAVILLDSTPDEGTRFTIVFPIP</sequence>
<evidence type="ECO:0000256" key="6">
    <source>
        <dbReference type="ARBA" id="ARBA00022741"/>
    </source>
</evidence>
<keyword evidence="10" id="KW-0812">Transmembrane</keyword>
<keyword evidence="6" id="KW-0547">Nucleotide-binding</keyword>
<dbReference type="PANTHER" id="PTHR45453:SF1">
    <property type="entry name" value="PHOSPHATE REGULON SENSOR PROTEIN PHOR"/>
    <property type="match status" value="1"/>
</dbReference>
<dbReference type="SMART" id="SM00387">
    <property type="entry name" value="HATPase_c"/>
    <property type="match status" value="1"/>
</dbReference>
<dbReference type="InterPro" id="IPR003594">
    <property type="entry name" value="HATPase_dom"/>
</dbReference>
<protein>
    <recommendedName>
        <fullName evidence="3">histidine kinase</fullName>
        <ecNumber evidence="3">2.7.13.3</ecNumber>
    </recommendedName>
</protein>
<evidence type="ECO:0000256" key="7">
    <source>
        <dbReference type="ARBA" id="ARBA00022777"/>
    </source>
</evidence>
<feature type="transmembrane region" description="Helical" evidence="10">
    <location>
        <begin position="9"/>
        <end position="30"/>
    </location>
</feature>
<dbReference type="CDD" id="cd00082">
    <property type="entry name" value="HisKA"/>
    <property type="match status" value="1"/>
</dbReference>
<keyword evidence="7 12" id="KW-0418">Kinase</keyword>
<dbReference type="PROSITE" id="PS50109">
    <property type="entry name" value="HIS_KIN"/>
    <property type="match status" value="1"/>
</dbReference>
<keyword evidence="9" id="KW-0902">Two-component regulatory system</keyword>
<name>A0ABX2V8N3_9BACL</name>
<accession>A0ABX2V8N3</accession>
<dbReference type="PANTHER" id="PTHR45453">
    <property type="entry name" value="PHOSPHATE REGULON SENSOR PROTEIN PHOR"/>
    <property type="match status" value="1"/>
</dbReference>
<dbReference type="SUPFAM" id="SSF47384">
    <property type="entry name" value="Homodimeric domain of signal transducing histidine kinase"/>
    <property type="match status" value="1"/>
</dbReference>
<dbReference type="Pfam" id="PF02518">
    <property type="entry name" value="HATPase_c"/>
    <property type="match status" value="1"/>
</dbReference>
<dbReference type="RefSeq" id="WP_028105431.1">
    <property type="nucleotide sequence ID" value="NZ_LVVL01000012.1"/>
</dbReference>
<evidence type="ECO:0000313" key="12">
    <source>
        <dbReference type="EMBL" id="OAN12816.1"/>
    </source>
</evidence>
<evidence type="ECO:0000256" key="10">
    <source>
        <dbReference type="SAM" id="Phobius"/>
    </source>
</evidence>
<dbReference type="SUPFAM" id="SSF55874">
    <property type="entry name" value="ATPase domain of HSP90 chaperone/DNA topoisomerase II/histidine kinase"/>
    <property type="match status" value="1"/>
</dbReference>
<evidence type="ECO:0000256" key="4">
    <source>
        <dbReference type="ARBA" id="ARBA00022553"/>
    </source>
</evidence>
<evidence type="ECO:0000256" key="1">
    <source>
        <dbReference type="ARBA" id="ARBA00000085"/>
    </source>
</evidence>
<keyword evidence="4" id="KW-0597">Phosphoprotein</keyword>
<comment type="caution">
    <text evidence="12">The sequence shown here is derived from an EMBL/GenBank/DDBJ whole genome shotgun (WGS) entry which is preliminary data.</text>
</comment>
<dbReference type="PRINTS" id="PR00344">
    <property type="entry name" value="BCTRLSENSOR"/>
</dbReference>
<reference evidence="12 13" key="1">
    <citation type="submission" date="2016-03" db="EMBL/GenBank/DDBJ databases">
        <authorList>
            <person name="Cho S.-Y."/>
            <person name="Lim S."/>
            <person name="Kim H."/>
            <person name="Soh E.H."/>
            <person name="Moon J.S."/>
        </authorList>
    </citation>
    <scope>NUCLEOTIDE SEQUENCE [LARGE SCALE GENOMIC DNA]</scope>
    <source>
        <strain evidence="12 13">KCTC 3810</strain>
    </source>
</reference>